<feature type="non-terminal residue" evidence="3">
    <location>
        <position position="1"/>
    </location>
</feature>
<evidence type="ECO:0000256" key="1">
    <source>
        <dbReference type="SAM" id="MobiDB-lite"/>
    </source>
</evidence>
<proteinExistence type="predicted"/>
<accession>A0ABU2Q6I5</accession>
<dbReference type="Proteomes" id="UP001183881">
    <property type="component" value="Unassembled WGS sequence"/>
</dbReference>
<dbReference type="Gene3D" id="2.60.40.10">
    <property type="entry name" value="Immunoglobulins"/>
    <property type="match status" value="2"/>
</dbReference>
<feature type="region of interest" description="Disordered" evidence="1">
    <location>
        <begin position="78"/>
        <end position="105"/>
    </location>
</feature>
<dbReference type="RefSeq" id="WP_311649550.1">
    <property type="nucleotide sequence ID" value="NZ_JAVRFA010000301.1"/>
</dbReference>
<keyword evidence="4" id="KW-1185">Reference proteome</keyword>
<organism evidence="3 4">
    <name type="scientific">Streptomyces edwardsiae</name>
    <dbReference type="NCBI Taxonomy" id="3075527"/>
    <lineage>
        <taxon>Bacteria</taxon>
        <taxon>Bacillati</taxon>
        <taxon>Actinomycetota</taxon>
        <taxon>Actinomycetes</taxon>
        <taxon>Kitasatosporales</taxon>
        <taxon>Streptomycetaceae</taxon>
        <taxon>Streptomyces</taxon>
    </lineage>
</organism>
<evidence type="ECO:0000259" key="2">
    <source>
        <dbReference type="Pfam" id="PF07705"/>
    </source>
</evidence>
<dbReference type="InterPro" id="IPR013783">
    <property type="entry name" value="Ig-like_fold"/>
</dbReference>
<evidence type="ECO:0000313" key="3">
    <source>
        <dbReference type="EMBL" id="MDT0400037.1"/>
    </source>
</evidence>
<evidence type="ECO:0000313" key="4">
    <source>
        <dbReference type="Proteomes" id="UP001183881"/>
    </source>
</evidence>
<dbReference type="Pfam" id="PF07705">
    <property type="entry name" value="CARDB"/>
    <property type="match status" value="1"/>
</dbReference>
<dbReference type="EMBL" id="JAVRFA010000301">
    <property type="protein sequence ID" value="MDT0400037.1"/>
    <property type="molecule type" value="Genomic_DNA"/>
</dbReference>
<protein>
    <submittedName>
        <fullName evidence="3">CARDB domain-containing protein</fullName>
    </submittedName>
</protein>
<dbReference type="InterPro" id="IPR011635">
    <property type="entry name" value="CARDB"/>
</dbReference>
<feature type="domain" description="CARDB" evidence="2">
    <location>
        <begin position="1"/>
        <end position="91"/>
    </location>
</feature>
<feature type="non-terminal residue" evidence="3">
    <location>
        <position position="151"/>
    </location>
</feature>
<name>A0ABU2Q6I5_9ACTN</name>
<reference evidence="4" key="1">
    <citation type="submission" date="2023-07" db="EMBL/GenBank/DDBJ databases">
        <title>30 novel species of actinomycetes from the DSMZ collection.</title>
        <authorList>
            <person name="Nouioui I."/>
        </authorList>
    </citation>
    <scope>NUCLEOTIDE SEQUENCE [LARGE SCALE GENOMIC DNA]</scope>
    <source>
        <strain evidence="4">DSM 41636</strain>
    </source>
</reference>
<sequence length="151" mass="14675">WSPSAPSESDDITVRGTVRNIGTAPSAATTVQVSLGGVAVGSAPVGPLAAGASAPVSVAAGKRAQGSYTVSALVDPNDTIAESDETNNSRTTASPLVVGRSPGPDLEVRAITPSPANPAVGAAVSFTVAVHNRGTSAVSAGTVTRLTVGST</sequence>
<comment type="caution">
    <text evidence="3">The sequence shown here is derived from an EMBL/GenBank/DDBJ whole genome shotgun (WGS) entry which is preliminary data.</text>
</comment>
<gene>
    <name evidence="3" type="ORF">RM705_35855</name>
</gene>